<accession>C4JQK7</accession>
<dbReference type="GO" id="GO:0006508">
    <property type="term" value="P:proteolysis"/>
    <property type="evidence" value="ECO:0007669"/>
    <property type="project" value="UniProtKB-KW"/>
</dbReference>
<comment type="catalytic activity">
    <reaction evidence="1">
        <text>Thiol-dependent hydrolysis of ester, thioester, amide, peptide and isopeptide bonds formed by the C-terminal Gly of ubiquitin (a 76-residue protein attached to proteins as an intracellular targeting signal).</text>
        <dbReference type="EC" id="3.4.19.12"/>
    </reaction>
</comment>
<dbReference type="HOGENOM" id="CLU_007076_1_0_1"/>
<dbReference type="EMBL" id="CH476616">
    <property type="protein sequence ID" value="EEP78506.1"/>
    <property type="molecule type" value="Genomic_DNA"/>
</dbReference>
<proteinExistence type="predicted"/>
<protein>
    <recommendedName>
        <fullName evidence="2">ubiquitinyl hydrolase 1</fullName>
        <ecNumber evidence="2">3.4.19.12</ecNumber>
    </recommendedName>
</protein>
<dbReference type="eggNOG" id="ENOG502QUFK">
    <property type="taxonomic scope" value="Eukaryota"/>
</dbReference>
<keyword evidence="9" id="KW-1185">Reference proteome</keyword>
<keyword evidence="6" id="KW-0788">Thiol protease</keyword>
<dbReference type="OrthoDB" id="3182339at2759"/>
<dbReference type="AlphaFoldDB" id="C4JQK7"/>
<dbReference type="PANTHER" id="PTHR13367:SF34">
    <property type="match status" value="1"/>
</dbReference>
<evidence type="ECO:0000259" key="7">
    <source>
        <dbReference type="Pfam" id="PF12340"/>
    </source>
</evidence>
<dbReference type="VEuPathDB" id="FungiDB:UREG_03352"/>
<dbReference type="InParanoid" id="C4JQK7"/>
<dbReference type="GO" id="GO:0004843">
    <property type="term" value="F:cysteine-type deubiquitinase activity"/>
    <property type="evidence" value="ECO:0007669"/>
    <property type="project" value="UniProtKB-EC"/>
</dbReference>
<gene>
    <name evidence="8" type="ORF">UREG_03352</name>
</gene>
<dbReference type="RefSeq" id="XP_002543835.1">
    <property type="nucleotide sequence ID" value="XM_002543789.1"/>
</dbReference>
<evidence type="ECO:0000256" key="3">
    <source>
        <dbReference type="ARBA" id="ARBA00022670"/>
    </source>
</evidence>
<dbReference type="InterPro" id="IPR051346">
    <property type="entry name" value="OTU_Deubiquitinase"/>
</dbReference>
<dbReference type="InterPro" id="IPR022099">
    <property type="entry name" value="DUF3638"/>
</dbReference>
<evidence type="ECO:0000256" key="1">
    <source>
        <dbReference type="ARBA" id="ARBA00000707"/>
    </source>
</evidence>
<dbReference type="EC" id="3.4.19.12" evidence="2"/>
<dbReference type="Pfam" id="PF12340">
    <property type="entry name" value="DUF3638"/>
    <property type="match status" value="1"/>
</dbReference>
<dbReference type="KEGG" id="ure:UREG_03352"/>
<dbReference type="OMA" id="FARERCC"/>
<evidence type="ECO:0000256" key="6">
    <source>
        <dbReference type="ARBA" id="ARBA00022807"/>
    </source>
</evidence>
<evidence type="ECO:0000256" key="4">
    <source>
        <dbReference type="ARBA" id="ARBA00022786"/>
    </source>
</evidence>
<evidence type="ECO:0000256" key="2">
    <source>
        <dbReference type="ARBA" id="ARBA00012759"/>
    </source>
</evidence>
<dbReference type="Proteomes" id="UP000002058">
    <property type="component" value="Unassembled WGS sequence"/>
</dbReference>
<dbReference type="STRING" id="336963.C4JQK7"/>
<keyword evidence="3" id="KW-0645">Protease</keyword>
<keyword evidence="4" id="KW-0833">Ubl conjugation pathway</keyword>
<dbReference type="PANTHER" id="PTHR13367">
    <property type="entry name" value="UBIQUITIN THIOESTERASE"/>
    <property type="match status" value="1"/>
</dbReference>
<evidence type="ECO:0000313" key="9">
    <source>
        <dbReference type="Proteomes" id="UP000002058"/>
    </source>
</evidence>
<evidence type="ECO:0000256" key="5">
    <source>
        <dbReference type="ARBA" id="ARBA00022801"/>
    </source>
</evidence>
<feature type="domain" description="DUF3638" evidence="7">
    <location>
        <begin position="1"/>
        <end position="174"/>
    </location>
</feature>
<keyword evidence="5" id="KW-0378">Hydrolase</keyword>
<reference evidence="9" key="1">
    <citation type="journal article" date="2009" name="Genome Res.">
        <title>Comparative genomic analyses of the human fungal pathogens Coccidioides and their relatives.</title>
        <authorList>
            <person name="Sharpton T.J."/>
            <person name="Stajich J.E."/>
            <person name="Rounsley S.D."/>
            <person name="Gardner M.J."/>
            <person name="Wortman J.R."/>
            <person name="Jordar V.S."/>
            <person name="Maiti R."/>
            <person name="Kodira C.D."/>
            <person name="Neafsey D.E."/>
            <person name="Zeng Q."/>
            <person name="Hung C.-Y."/>
            <person name="McMahan C."/>
            <person name="Muszewska A."/>
            <person name="Grynberg M."/>
            <person name="Mandel M.A."/>
            <person name="Kellner E.M."/>
            <person name="Barker B.M."/>
            <person name="Galgiani J.N."/>
            <person name="Orbach M.J."/>
            <person name="Kirkland T.N."/>
            <person name="Cole G.T."/>
            <person name="Henn M.R."/>
            <person name="Birren B.W."/>
            <person name="Taylor J.W."/>
        </authorList>
    </citation>
    <scope>NUCLEOTIDE SEQUENCE [LARGE SCALE GENOMIC DNA]</scope>
    <source>
        <strain evidence="9">UAMH 1704</strain>
    </source>
</reference>
<organism evidence="8 9">
    <name type="scientific">Uncinocarpus reesii (strain UAMH 1704)</name>
    <dbReference type="NCBI Taxonomy" id="336963"/>
    <lineage>
        <taxon>Eukaryota</taxon>
        <taxon>Fungi</taxon>
        <taxon>Dikarya</taxon>
        <taxon>Ascomycota</taxon>
        <taxon>Pezizomycotina</taxon>
        <taxon>Eurotiomycetes</taxon>
        <taxon>Eurotiomycetidae</taxon>
        <taxon>Onygenales</taxon>
        <taxon>Onygenaceae</taxon>
        <taxon>Uncinocarpus</taxon>
    </lineage>
</organism>
<name>C4JQK7_UNCRE</name>
<evidence type="ECO:0000313" key="8">
    <source>
        <dbReference type="EMBL" id="EEP78506.1"/>
    </source>
</evidence>
<dbReference type="GeneID" id="8440191"/>
<sequence>MGEGKTSVITPMVVSKLADGKNLVRAIVLRPLLRQSINLLSHRLGGLMNRRIYHIPFDRKTEIGVSAVVGLAKIYTECKKEHGILISLPEHILSFRLVGMDLADKDRLAAEVVLKLERYLQNTCRDVIDESDEVLHTRFQLVYTMGNQEIIDGGVDRWGISQNVFRLVEKHAHTADPFGLEIESDEIAFPKIRFLHPDAMGKLADAVMGSIEKGELSGVPFNHWRPKVRESASSFIRCYKVSKGDADTVLEAFKDHICFNRLLILRGLFAHRVLAFALQSYYYQGLTSEQVQTCFSLLAKENDGASEYQNWISRGKKRLSVGLRDLTGVNLDDVQSFKCHLYPHLRYQKGIIDFYLSNVVFPREAKQFPMKLSTSAWDIPSRTKTRSTTGFSGTNDNRSMLPLSIEQKDLPNLAQTNAMVLMTLLKPENRSFVVAQDDTGRQLGTVPLLELVQSLTPRVQVLIDVGAQILELENCDVAKEWLAITPGAEAAIYFDDRDEAMVVDRHHHVESLIASPFNDRLDNCLVFLDQHHSRGVDLKLPVDSRAAVTLGPRLTKDKLVQACNRLRKLGGGQTVVFLSPPEVSSKIRELSGMLEDHQLNSSHVIRWTLAETCENMDSLRPLWALQGLDYCRRWEIWKELEASDYAGGVVYDMQECESRPLKEAYGVWQTHKPLATTLETVDGSDPIARKLQKAWESLDLDEAMGHLLHEEQEREVACEVERERQVERPAAAMGARHQLHPDLRHYATHGTFGEQNKSKAVELAFDSLKMTTAARYLPRRLSSNLFVTHDFANTVKNAGRDEFVKPVNWLLSSVHNNDLIIISQYEADRLLPIIELSRNTTLSAYAPRLTQTMASFRDLDFVAFEQQPPSARALAALPLRQLEFFAGNLYFDSFALYQEFCGFLGLVTDQTPDSKNVTVSDDGFVDRQGRSVLGWPVACPFTSSPLQLLNTLVAIQRRGQAFQRSHVACILDRKMLTEEDFAAN</sequence>